<accession>A0A8R1DSL1</accession>
<dbReference type="Pfam" id="PF01532">
    <property type="entry name" value="Glyco_hydro_47"/>
    <property type="match status" value="1"/>
</dbReference>
<feature type="active site" evidence="6">
    <location>
        <position position="416"/>
    </location>
</feature>
<dbReference type="PANTHER" id="PTHR11742">
    <property type="entry name" value="MANNOSYL-OLIGOSACCHARIDE ALPHA-1,2-MANNOSIDASE-RELATED"/>
    <property type="match status" value="1"/>
</dbReference>
<feature type="signal peptide" evidence="9">
    <location>
        <begin position="1"/>
        <end position="19"/>
    </location>
</feature>
<comment type="cofactor">
    <cofactor evidence="1">
        <name>Ca(2+)</name>
        <dbReference type="ChEBI" id="CHEBI:29108"/>
    </cofactor>
</comment>
<protein>
    <recommendedName>
        <fullName evidence="8">alpha-1,2-Mannosidase</fullName>
        <ecNumber evidence="8">3.2.1.-</ecNumber>
    </recommendedName>
</protein>
<evidence type="ECO:0000256" key="4">
    <source>
        <dbReference type="ARBA" id="ARBA00022801"/>
    </source>
</evidence>
<dbReference type="GO" id="GO:0005509">
    <property type="term" value="F:calcium ion binding"/>
    <property type="evidence" value="ECO:0007669"/>
    <property type="project" value="InterPro"/>
</dbReference>
<evidence type="ECO:0000256" key="7">
    <source>
        <dbReference type="PIRSR" id="PIRSR601382-3"/>
    </source>
</evidence>
<evidence type="ECO:0000313" key="10">
    <source>
        <dbReference type="EnsemblMetazoa" id="CJA10499.1"/>
    </source>
</evidence>
<reference evidence="11" key="1">
    <citation type="submission" date="2010-08" db="EMBL/GenBank/DDBJ databases">
        <authorList>
            <consortium name="Caenorhabditis japonica Sequencing Consortium"/>
            <person name="Wilson R.K."/>
        </authorList>
    </citation>
    <scope>NUCLEOTIDE SEQUENCE [LARGE SCALE GENOMIC DNA]</scope>
    <source>
        <strain evidence="11">DF5081</strain>
    </source>
</reference>
<evidence type="ECO:0000256" key="5">
    <source>
        <dbReference type="ARBA" id="ARBA00023157"/>
    </source>
</evidence>
<dbReference type="EnsemblMetazoa" id="CJA10499.1">
    <property type="protein sequence ID" value="CJA10499.1"/>
    <property type="gene ID" value="WBGene00129703"/>
</dbReference>
<feature type="chain" id="PRO_5035774806" description="alpha-1,2-Mannosidase" evidence="9">
    <location>
        <begin position="20"/>
        <end position="476"/>
    </location>
</feature>
<reference evidence="10" key="2">
    <citation type="submission" date="2022-06" db="UniProtKB">
        <authorList>
            <consortium name="EnsemblMetazoa"/>
        </authorList>
    </citation>
    <scope>IDENTIFICATION</scope>
    <source>
        <strain evidence="10">DF5081</strain>
    </source>
</reference>
<feature type="active site" description="Proton donor" evidence="6">
    <location>
        <position position="148"/>
    </location>
</feature>
<dbReference type="GO" id="GO:0005783">
    <property type="term" value="C:endoplasmic reticulum"/>
    <property type="evidence" value="ECO:0007669"/>
    <property type="project" value="TreeGrafter"/>
</dbReference>
<dbReference type="SUPFAM" id="SSF48225">
    <property type="entry name" value="Seven-hairpin glycosidases"/>
    <property type="match status" value="1"/>
</dbReference>
<dbReference type="InterPro" id="IPR050749">
    <property type="entry name" value="Glycosyl_Hydrolase_47"/>
</dbReference>
<dbReference type="InterPro" id="IPR036026">
    <property type="entry name" value="Seven-hairpin_glycosidases"/>
</dbReference>
<dbReference type="GO" id="GO:0005975">
    <property type="term" value="P:carbohydrate metabolic process"/>
    <property type="evidence" value="ECO:0007669"/>
    <property type="project" value="InterPro"/>
</dbReference>
<dbReference type="PANTHER" id="PTHR11742:SF100">
    <property type="entry name" value="ALPHA-1,2-MANNOSIDASE"/>
    <property type="match status" value="1"/>
</dbReference>
<feature type="active site" description="Proton donor" evidence="6">
    <location>
        <position position="390"/>
    </location>
</feature>
<evidence type="ECO:0000256" key="6">
    <source>
        <dbReference type="PIRSR" id="PIRSR601382-1"/>
    </source>
</evidence>
<feature type="active site" evidence="6">
    <location>
        <position position="280"/>
    </location>
</feature>
<dbReference type="PRINTS" id="PR00747">
    <property type="entry name" value="GLYHDRLASE47"/>
</dbReference>
<proteinExistence type="inferred from homology"/>
<keyword evidence="9" id="KW-0732">Signal</keyword>
<comment type="pathway">
    <text evidence="2">Protein modification; protein glycosylation.</text>
</comment>
<dbReference type="Proteomes" id="UP000005237">
    <property type="component" value="Unassembled WGS sequence"/>
</dbReference>
<organism evidence="10 11">
    <name type="scientific">Caenorhabditis japonica</name>
    <dbReference type="NCBI Taxonomy" id="281687"/>
    <lineage>
        <taxon>Eukaryota</taxon>
        <taxon>Metazoa</taxon>
        <taxon>Ecdysozoa</taxon>
        <taxon>Nematoda</taxon>
        <taxon>Chromadorea</taxon>
        <taxon>Rhabditida</taxon>
        <taxon>Rhabditina</taxon>
        <taxon>Rhabditomorpha</taxon>
        <taxon>Rhabditoidea</taxon>
        <taxon>Rhabditidae</taxon>
        <taxon>Peloderinae</taxon>
        <taxon>Caenorhabditis</taxon>
    </lineage>
</organism>
<dbReference type="EC" id="3.2.1.-" evidence="8"/>
<keyword evidence="5 7" id="KW-1015">Disulfide bond</keyword>
<evidence type="ECO:0000256" key="9">
    <source>
        <dbReference type="SAM" id="SignalP"/>
    </source>
</evidence>
<dbReference type="InterPro" id="IPR012341">
    <property type="entry name" value="6hp_glycosidase-like_sf"/>
</dbReference>
<dbReference type="InterPro" id="IPR001382">
    <property type="entry name" value="Glyco_hydro_47"/>
</dbReference>
<evidence type="ECO:0000313" key="11">
    <source>
        <dbReference type="Proteomes" id="UP000005237"/>
    </source>
</evidence>
<evidence type="ECO:0000256" key="2">
    <source>
        <dbReference type="ARBA" id="ARBA00004922"/>
    </source>
</evidence>
<dbReference type="GO" id="GO:0016020">
    <property type="term" value="C:membrane"/>
    <property type="evidence" value="ECO:0007669"/>
    <property type="project" value="InterPro"/>
</dbReference>
<evidence type="ECO:0000256" key="3">
    <source>
        <dbReference type="ARBA" id="ARBA00007658"/>
    </source>
</evidence>
<keyword evidence="4 8" id="KW-0378">Hydrolase</keyword>
<dbReference type="Gene3D" id="1.50.10.10">
    <property type="match status" value="1"/>
</dbReference>
<evidence type="ECO:0000256" key="8">
    <source>
        <dbReference type="RuleBase" id="RU361193"/>
    </source>
</evidence>
<name>A0A8R1DSL1_CAEJA</name>
<comment type="similarity">
    <text evidence="3 8">Belongs to the glycosyl hydrolase 47 family.</text>
</comment>
<sequence>MHLIVLLCFFLNLLDPAEVLNPKRKRFFQKNVEATTPAFANETAGTRCSPAPKLRFQPVFEGPTNDRQKAVVRAFQHAWMGYKKYAWGHDELKPVSKSYENPFELGLTIVDSLDTAVIMGLKTETREAIDWIRDSLDVSPDRSVNLFETTIRVLGGLLSGYHLTGEAILLKKAKILGDNLLFAFTKSKSPIPKSDVNLQSGSAFSPNQGLSSLSEATTLQLEFRDLAILTGNSTYENVAFGASEHIHKIGCKQTGGLCPYFIDDNGNLKSTDITLGARADSYYEYLLKQWLQTKKSIDWLRDDFLESVNSIREILYRSSASSSLKFIGEVQTSGEFYPKMDHLVCFFAGTLVLSHQNGLDTKQGDHLEMAKQLGHVCHKMYENPTGLGPEIAHFNMETSSEEDIYSLDSHSLLRPEAIEAWFYLYRATNDKKYQEWGWSAFEAIEKYAKVETGGYSSIDNVFKIKVKRRSIDTSAG</sequence>
<keyword evidence="11" id="KW-1185">Reference proteome</keyword>
<dbReference type="AlphaFoldDB" id="A0A8R1DSL1"/>
<feature type="disulfide bond" evidence="7">
    <location>
        <begin position="345"/>
        <end position="377"/>
    </location>
</feature>
<dbReference type="GO" id="GO:0004571">
    <property type="term" value="F:mannosyl-oligosaccharide 1,2-alpha-mannosidase activity"/>
    <property type="evidence" value="ECO:0007669"/>
    <property type="project" value="InterPro"/>
</dbReference>
<keyword evidence="8" id="KW-0326">Glycosidase</keyword>
<evidence type="ECO:0000256" key="1">
    <source>
        <dbReference type="ARBA" id="ARBA00001913"/>
    </source>
</evidence>